<dbReference type="GO" id="GO:0005886">
    <property type="term" value="C:plasma membrane"/>
    <property type="evidence" value="ECO:0007669"/>
    <property type="project" value="UniProtKB-SubCell"/>
</dbReference>
<keyword evidence="3" id="KW-0813">Transport</keyword>
<comment type="caution">
    <text evidence="9">The sequence shown here is derived from an EMBL/GenBank/DDBJ whole genome shotgun (WGS) entry which is preliminary data.</text>
</comment>
<dbReference type="InterPro" id="IPR050388">
    <property type="entry name" value="ABC_Ni/Peptide_Import"/>
</dbReference>
<dbReference type="PROSITE" id="PS50893">
    <property type="entry name" value="ABC_TRANSPORTER_2"/>
    <property type="match status" value="1"/>
</dbReference>
<feature type="domain" description="ABC transporter" evidence="8">
    <location>
        <begin position="6"/>
        <end position="256"/>
    </location>
</feature>
<sequence>MTDVLLEIKNLKTHFYTETGHVTAVNGVSFDVKKGEIVGVVGESGCGKSVMSQTILRLFEEGTVEYEGEINFNGKNLLSLNKRQINEVRGNDISMIFQDPLSTLNPVHTVGRQIAESIILHQNASKKEAEEKAIELLRLVGIPSPEKRAKEYPHNLSGGMRQRAMIAVALACRPKLLIADEPTTALDVTIQAQILDLMNNLNEELDMGIIFITHDLGVVADLCSRVVVMYLGEIVEEASIEELFERPLHPYTQGLIKSIPQLDGDRSAMLHTIEGTVPPLTRVPKGCRFAARCPFADEQCIASSPPVTEYTATQKVKCWHFEEILTKQEGTADVHTYN</sequence>
<dbReference type="NCBIfam" id="TIGR01727">
    <property type="entry name" value="oligo_HPY"/>
    <property type="match status" value="1"/>
</dbReference>
<dbReference type="CDD" id="cd03257">
    <property type="entry name" value="ABC_NikE_OppD_transporters"/>
    <property type="match status" value="1"/>
</dbReference>
<dbReference type="Pfam" id="PF08352">
    <property type="entry name" value="oligo_HPY"/>
    <property type="match status" value="1"/>
</dbReference>
<comment type="subcellular location">
    <subcellularLocation>
        <location evidence="1">Cell membrane</location>
        <topology evidence="1">Peripheral membrane protein</topology>
    </subcellularLocation>
</comment>
<keyword evidence="6 9" id="KW-0067">ATP-binding</keyword>
<gene>
    <name evidence="9" type="ORF">QTL97_04135</name>
</gene>
<keyword evidence="4" id="KW-1003">Cell membrane</keyword>
<dbReference type="PANTHER" id="PTHR43297">
    <property type="entry name" value="OLIGOPEPTIDE TRANSPORT ATP-BINDING PROTEIN APPD"/>
    <property type="match status" value="1"/>
</dbReference>
<dbReference type="EMBL" id="JAUBDJ010000002">
    <property type="protein sequence ID" value="MDW0116112.1"/>
    <property type="molecule type" value="Genomic_DNA"/>
</dbReference>
<organism evidence="9 10">
    <name type="scientific">Sporosarcina thermotolerans</name>
    <dbReference type="NCBI Taxonomy" id="633404"/>
    <lineage>
        <taxon>Bacteria</taxon>
        <taxon>Bacillati</taxon>
        <taxon>Bacillota</taxon>
        <taxon>Bacilli</taxon>
        <taxon>Bacillales</taxon>
        <taxon>Caryophanaceae</taxon>
        <taxon>Sporosarcina</taxon>
    </lineage>
</organism>
<name>A0AAW9A4S7_9BACL</name>
<evidence type="ECO:0000313" key="9">
    <source>
        <dbReference type="EMBL" id="MDW0116112.1"/>
    </source>
</evidence>
<dbReference type="InterPro" id="IPR027417">
    <property type="entry name" value="P-loop_NTPase"/>
</dbReference>
<reference evidence="9 10" key="1">
    <citation type="submission" date="2023-06" db="EMBL/GenBank/DDBJ databases">
        <title>Sporosarcina sp. nov., isolated from Korean traditional fermented seafood 'Jeotgal'.</title>
        <authorList>
            <person name="Yang A.I."/>
            <person name="Shin N.-R."/>
        </authorList>
    </citation>
    <scope>NUCLEOTIDE SEQUENCE [LARGE SCALE GENOMIC DNA]</scope>
    <source>
        <strain evidence="9 10">KCTC43456</strain>
    </source>
</reference>
<dbReference type="SUPFAM" id="SSF52540">
    <property type="entry name" value="P-loop containing nucleoside triphosphate hydrolases"/>
    <property type="match status" value="1"/>
</dbReference>
<dbReference type="Gene3D" id="3.40.50.300">
    <property type="entry name" value="P-loop containing nucleotide triphosphate hydrolases"/>
    <property type="match status" value="1"/>
</dbReference>
<dbReference type="InterPro" id="IPR013563">
    <property type="entry name" value="Oligopep_ABC_C"/>
</dbReference>
<dbReference type="GO" id="GO:0016887">
    <property type="term" value="F:ATP hydrolysis activity"/>
    <property type="evidence" value="ECO:0007669"/>
    <property type="project" value="InterPro"/>
</dbReference>
<dbReference type="PANTHER" id="PTHR43297:SF2">
    <property type="entry name" value="DIPEPTIDE TRANSPORT ATP-BINDING PROTEIN DPPD"/>
    <property type="match status" value="1"/>
</dbReference>
<dbReference type="Proteomes" id="UP001271648">
    <property type="component" value="Unassembled WGS sequence"/>
</dbReference>
<keyword evidence="10" id="KW-1185">Reference proteome</keyword>
<evidence type="ECO:0000256" key="5">
    <source>
        <dbReference type="ARBA" id="ARBA00022741"/>
    </source>
</evidence>
<comment type="similarity">
    <text evidence="2">Belongs to the ABC transporter superfamily.</text>
</comment>
<dbReference type="GO" id="GO:0005524">
    <property type="term" value="F:ATP binding"/>
    <property type="evidence" value="ECO:0007669"/>
    <property type="project" value="UniProtKB-KW"/>
</dbReference>
<evidence type="ECO:0000256" key="3">
    <source>
        <dbReference type="ARBA" id="ARBA00022448"/>
    </source>
</evidence>
<dbReference type="SMART" id="SM00382">
    <property type="entry name" value="AAA"/>
    <property type="match status" value="1"/>
</dbReference>
<evidence type="ECO:0000313" key="10">
    <source>
        <dbReference type="Proteomes" id="UP001271648"/>
    </source>
</evidence>
<dbReference type="InterPro" id="IPR017871">
    <property type="entry name" value="ABC_transporter-like_CS"/>
</dbReference>
<evidence type="ECO:0000256" key="7">
    <source>
        <dbReference type="ARBA" id="ARBA00023136"/>
    </source>
</evidence>
<proteinExistence type="inferred from homology"/>
<dbReference type="FunFam" id="3.40.50.300:FF:000016">
    <property type="entry name" value="Oligopeptide ABC transporter ATP-binding component"/>
    <property type="match status" value="1"/>
</dbReference>
<keyword evidence="7" id="KW-0472">Membrane</keyword>
<dbReference type="InterPro" id="IPR003439">
    <property type="entry name" value="ABC_transporter-like_ATP-bd"/>
</dbReference>
<keyword evidence="5" id="KW-0547">Nucleotide-binding</keyword>
<dbReference type="GO" id="GO:0015833">
    <property type="term" value="P:peptide transport"/>
    <property type="evidence" value="ECO:0007669"/>
    <property type="project" value="InterPro"/>
</dbReference>
<dbReference type="RefSeq" id="WP_283732800.1">
    <property type="nucleotide sequence ID" value="NZ_CP125968.1"/>
</dbReference>
<dbReference type="AlphaFoldDB" id="A0AAW9A4S7"/>
<evidence type="ECO:0000256" key="4">
    <source>
        <dbReference type="ARBA" id="ARBA00022475"/>
    </source>
</evidence>
<evidence type="ECO:0000256" key="1">
    <source>
        <dbReference type="ARBA" id="ARBA00004202"/>
    </source>
</evidence>
<dbReference type="InterPro" id="IPR003593">
    <property type="entry name" value="AAA+_ATPase"/>
</dbReference>
<evidence type="ECO:0000259" key="8">
    <source>
        <dbReference type="PROSITE" id="PS50893"/>
    </source>
</evidence>
<accession>A0AAW9A4S7</accession>
<dbReference type="Pfam" id="PF00005">
    <property type="entry name" value="ABC_tran"/>
    <property type="match status" value="1"/>
</dbReference>
<evidence type="ECO:0000256" key="6">
    <source>
        <dbReference type="ARBA" id="ARBA00022840"/>
    </source>
</evidence>
<evidence type="ECO:0000256" key="2">
    <source>
        <dbReference type="ARBA" id="ARBA00005417"/>
    </source>
</evidence>
<protein>
    <submittedName>
        <fullName evidence="9">ABC transporter ATP-binding protein</fullName>
    </submittedName>
</protein>
<dbReference type="PROSITE" id="PS00211">
    <property type="entry name" value="ABC_TRANSPORTER_1"/>
    <property type="match status" value="1"/>
</dbReference>